<evidence type="ECO:0000313" key="7">
    <source>
        <dbReference type="Proteomes" id="UP001140094"/>
    </source>
</evidence>
<dbReference type="GO" id="GO:0010420">
    <property type="term" value="F:polyprenyldihydroxybenzoate methyltransferase activity"/>
    <property type="evidence" value="ECO:0007669"/>
    <property type="project" value="InterPro"/>
</dbReference>
<dbReference type="EMBL" id="JANBUO010000007">
    <property type="protein sequence ID" value="KAJ2809211.1"/>
    <property type="molecule type" value="Genomic_DNA"/>
</dbReference>
<dbReference type="Pfam" id="PF08241">
    <property type="entry name" value="Methyltransf_11"/>
    <property type="match status" value="1"/>
</dbReference>
<keyword evidence="2" id="KW-0808">Transferase</keyword>
<sequence length="228" mass="24605">MNRARVQYIRQTLEDLYGKNAVTRGLRVVDVGCGGGLATESLARMGLSVLGIDASHENIAVASIHAQGDPILINSGRLEYRQVTAEQLLLESNATASFDAVVSLEVIEHVNDPRSFVQSLVSLAKPGAPIFISTINRTMLSYLVDVLVPEYLLRVIPAGTHEFDKFVTPEELTGMIVDAGAMALDTRGLILDPVFNNCFLAPKHFGLLPNAGVQANYILAARKNTSTS</sequence>
<dbReference type="InterPro" id="IPR010233">
    <property type="entry name" value="UbiG_MeTrfase"/>
</dbReference>
<dbReference type="GO" id="GO:0005739">
    <property type="term" value="C:mitochondrion"/>
    <property type="evidence" value="ECO:0007669"/>
    <property type="project" value="TreeGrafter"/>
</dbReference>
<organism evidence="6 7">
    <name type="scientific">Coemansia guatemalensis</name>
    <dbReference type="NCBI Taxonomy" id="2761395"/>
    <lineage>
        <taxon>Eukaryota</taxon>
        <taxon>Fungi</taxon>
        <taxon>Fungi incertae sedis</taxon>
        <taxon>Zoopagomycota</taxon>
        <taxon>Kickxellomycotina</taxon>
        <taxon>Kickxellomycetes</taxon>
        <taxon>Kickxellales</taxon>
        <taxon>Kickxellaceae</taxon>
        <taxon>Coemansia</taxon>
    </lineage>
</organism>
<dbReference type="NCBIfam" id="TIGR01983">
    <property type="entry name" value="UbiG"/>
    <property type="match status" value="1"/>
</dbReference>
<evidence type="ECO:0000259" key="5">
    <source>
        <dbReference type="Pfam" id="PF08241"/>
    </source>
</evidence>
<dbReference type="OrthoDB" id="3265906at2759"/>
<keyword evidence="1 6" id="KW-0489">Methyltransferase</keyword>
<evidence type="ECO:0000313" key="6">
    <source>
        <dbReference type="EMBL" id="KAJ2809211.1"/>
    </source>
</evidence>
<accession>A0A9W8I6I3</accession>
<evidence type="ECO:0000256" key="4">
    <source>
        <dbReference type="ARBA" id="ARBA00022691"/>
    </source>
</evidence>
<dbReference type="CDD" id="cd02440">
    <property type="entry name" value="AdoMet_MTases"/>
    <property type="match status" value="1"/>
</dbReference>
<gene>
    <name evidence="6" type="primary">COQ3</name>
    <name evidence="6" type="ORF">H4R20_000275</name>
</gene>
<dbReference type="Gene3D" id="3.40.50.150">
    <property type="entry name" value="Vaccinia Virus protein VP39"/>
    <property type="match status" value="1"/>
</dbReference>
<reference evidence="6" key="1">
    <citation type="submission" date="2022-07" db="EMBL/GenBank/DDBJ databases">
        <title>Phylogenomic reconstructions and comparative analyses of Kickxellomycotina fungi.</title>
        <authorList>
            <person name="Reynolds N.K."/>
            <person name="Stajich J.E."/>
            <person name="Barry K."/>
            <person name="Grigoriev I.V."/>
            <person name="Crous P."/>
            <person name="Smith M.E."/>
        </authorList>
    </citation>
    <scope>NUCLEOTIDE SEQUENCE</scope>
    <source>
        <strain evidence="6">NRRL 1565</strain>
    </source>
</reference>
<dbReference type="SUPFAM" id="SSF53335">
    <property type="entry name" value="S-adenosyl-L-methionine-dependent methyltransferases"/>
    <property type="match status" value="1"/>
</dbReference>
<dbReference type="Proteomes" id="UP001140094">
    <property type="component" value="Unassembled WGS sequence"/>
</dbReference>
<dbReference type="InterPro" id="IPR029063">
    <property type="entry name" value="SAM-dependent_MTases_sf"/>
</dbReference>
<dbReference type="PANTHER" id="PTHR43464">
    <property type="entry name" value="METHYLTRANSFERASE"/>
    <property type="match status" value="1"/>
</dbReference>
<feature type="domain" description="Methyltransferase type 11" evidence="5">
    <location>
        <begin position="29"/>
        <end position="131"/>
    </location>
</feature>
<dbReference type="PANTHER" id="PTHR43464:SF19">
    <property type="entry name" value="UBIQUINONE BIOSYNTHESIS O-METHYLTRANSFERASE, MITOCHONDRIAL"/>
    <property type="match status" value="1"/>
</dbReference>
<protein>
    <submittedName>
        <fullName evidence="6">Hexaprenyldihydroxybenzoate methyltransferase, mitochondrial</fullName>
    </submittedName>
</protein>
<keyword evidence="7" id="KW-1185">Reference proteome</keyword>
<evidence type="ECO:0000256" key="3">
    <source>
        <dbReference type="ARBA" id="ARBA00022688"/>
    </source>
</evidence>
<dbReference type="GO" id="GO:0061542">
    <property type="term" value="F:3-demethylubiquinol 3-O-methyltransferase activity"/>
    <property type="evidence" value="ECO:0007669"/>
    <property type="project" value="InterPro"/>
</dbReference>
<dbReference type="AlphaFoldDB" id="A0A9W8I6I3"/>
<keyword evidence="4" id="KW-0949">S-adenosyl-L-methionine</keyword>
<proteinExistence type="predicted"/>
<evidence type="ECO:0000256" key="1">
    <source>
        <dbReference type="ARBA" id="ARBA00022603"/>
    </source>
</evidence>
<evidence type="ECO:0000256" key="2">
    <source>
        <dbReference type="ARBA" id="ARBA00022679"/>
    </source>
</evidence>
<keyword evidence="3" id="KW-0831">Ubiquinone biosynthesis</keyword>
<name>A0A9W8I6I3_9FUNG</name>
<dbReference type="GO" id="GO:0032259">
    <property type="term" value="P:methylation"/>
    <property type="evidence" value="ECO:0007669"/>
    <property type="project" value="UniProtKB-KW"/>
</dbReference>
<comment type="caution">
    <text evidence="6">The sequence shown here is derived from an EMBL/GenBank/DDBJ whole genome shotgun (WGS) entry which is preliminary data.</text>
</comment>
<dbReference type="InterPro" id="IPR013216">
    <property type="entry name" value="Methyltransf_11"/>
</dbReference>